<evidence type="ECO:0000256" key="13">
    <source>
        <dbReference type="ARBA" id="ARBA00022840"/>
    </source>
</evidence>
<comment type="catalytic activity">
    <reaction evidence="18">
        <text>L-threonyl-[protein] + ATP = O-phospho-L-threonyl-[protein] + ADP + H(+)</text>
        <dbReference type="Rhea" id="RHEA:46608"/>
        <dbReference type="Rhea" id="RHEA-COMP:11060"/>
        <dbReference type="Rhea" id="RHEA-COMP:11605"/>
        <dbReference type="ChEBI" id="CHEBI:15378"/>
        <dbReference type="ChEBI" id="CHEBI:30013"/>
        <dbReference type="ChEBI" id="CHEBI:30616"/>
        <dbReference type="ChEBI" id="CHEBI:61977"/>
        <dbReference type="ChEBI" id="CHEBI:456216"/>
        <dbReference type="EC" id="2.7.11.1"/>
    </reaction>
</comment>
<keyword evidence="9" id="KW-0732">Signal</keyword>
<dbReference type="Gene3D" id="1.10.510.10">
    <property type="entry name" value="Transferase(Phosphotransferase) domain 1"/>
    <property type="match status" value="1"/>
</dbReference>
<feature type="domain" description="Protein kinase" evidence="22">
    <location>
        <begin position="659"/>
        <end position="910"/>
    </location>
</feature>
<evidence type="ECO:0000256" key="17">
    <source>
        <dbReference type="ARBA" id="ARBA00023180"/>
    </source>
</evidence>
<keyword evidence="10" id="KW-0677">Repeat</keyword>
<dbReference type="InterPro" id="IPR011009">
    <property type="entry name" value="Kinase-like_dom_sf"/>
</dbReference>
<dbReference type="Pfam" id="PF11721">
    <property type="entry name" value="Malectin"/>
    <property type="match status" value="1"/>
</dbReference>
<proteinExistence type="inferred from homology"/>
<evidence type="ECO:0000256" key="9">
    <source>
        <dbReference type="ARBA" id="ARBA00022729"/>
    </source>
</evidence>
<sequence length="978" mass="109534">MLMMLHMNQHQMRSSLILLLPFVIFPCFGQVAFAQLQRLHPNEADALRQIATTLGATLVDSTDDPCQSGKLSISTANSSNIVNSIACNYTDGTFSHVTSLKLKSMSLQGRLPPELVKLTFLQEIDLYQNYLSGELPKEWASMQHLNFISVTATGISGEIPKEWGNFANLTYLSLEANQLSGSIPEELGNLVSLTELALSSNQFVGSLPKTLANLANLTDFRISDNSFNGTVPEFIGRWTKLKRLEMYSSGLEGPISPTIFALGNLTDLRITDMIGPKFDFPKLINKNMEQLVLRNLNMSGSIPTYIWDMGELKTLDLTFNELKGEINSSTTSPTYLFLSGNMLNGTIPNPFLTLKDNKNLDLSYNNFTLSTDSCSDERPNINMYRSFTSKNNTNGHFSCPSTPSCSNYQSFHINCGGQDVFIKQTLYEGDHAGNRSILSYNRQTNWGMISVGDFMDTEKNGYTLSAQTQVTQPELYSTARGSPLFLTYYGYCLENGKYKVELHFAEIDFRDEEPYNKAGRRIFDIYIQGTLKWKDFNIKEQANGTGKAIIKTINTMVTDNTLDIRLYWAGKGTTCIPYRGYYGPLISAISVTRERKKKSILYIVVGVVASVLCLIFSIMVFFFWRRYSRNKRRRRDLKGLDLQTSAFTFKQLKAATDNFNSANKLGEGGFGAVYKGQLLDGTIIAVKQLSSKSRQGNRSQLLLVYEYMENNCLAHALFGKQGSETSTLKLDWETRQKICVGIARGLAFLHEESTIKIVHRDIKATNVLLDRQLNAKISDFGLAKLKEEDDTHISTGVAGTVGYMAPEYVLWGHLTEKADVYSFGVLALEIASGRNNANSRAKKECVCLLEVAFGLQQNGNLMEIMDPKLEDKFNKEEAERMIKVGLLCSNADPVLRPTMSEAVSMLEAQITVQEVASDPSIYGHDLQVKQLKGISTQSILNPYIQTLHLPMISTQSIQSPYMKLELLRTKLKDMRCTR</sequence>
<dbReference type="InterPro" id="IPR008271">
    <property type="entry name" value="Ser/Thr_kinase_AS"/>
</dbReference>
<dbReference type="InterPro" id="IPR000719">
    <property type="entry name" value="Prot_kinase_dom"/>
</dbReference>
<keyword evidence="17" id="KW-0325">Glycoprotein</keyword>
<feature type="transmembrane region" description="Helical" evidence="21">
    <location>
        <begin position="600"/>
        <end position="624"/>
    </location>
</feature>
<dbReference type="PROSITE" id="PS00107">
    <property type="entry name" value="PROTEIN_KINASE_ATP"/>
    <property type="match status" value="1"/>
</dbReference>
<evidence type="ECO:0000259" key="22">
    <source>
        <dbReference type="PROSITE" id="PS50011"/>
    </source>
</evidence>
<dbReference type="FunFam" id="1.10.510.10:FF:000044">
    <property type="entry name" value="Putative LRR receptor-like serine/threonine-protein kinase"/>
    <property type="match status" value="1"/>
</dbReference>
<evidence type="ECO:0000256" key="5">
    <source>
        <dbReference type="ARBA" id="ARBA00022553"/>
    </source>
</evidence>
<evidence type="ECO:0000256" key="8">
    <source>
        <dbReference type="ARBA" id="ARBA00022692"/>
    </source>
</evidence>
<evidence type="ECO:0000256" key="12">
    <source>
        <dbReference type="ARBA" id="ARBA00022777"/>
    </source>
</evidence>
<dbReference type="InterPro" id="IPR032675">
    <property type="entry name" value="LRR_dom_sf"/>
</dbReference>
<evidence type="ECO:0000256" key="20">
    <source>
        <dbReference type="PROSITE-ProRule" id="PRU10141"/>
    </source>
</evidence>
<dbReference type="PANTHER" id="PTHR48006">
    <property type="entry name" value="LEUCINE-RICH REPEAT-CONTAINING PROTEIN DDB_G0281931-RELATED"/>
    <property type="match status" value="1"/>
</dbReference>
<dbReference type="Proteomes" id="UP001064489">
    <property type="component" value="Chromosome 13"/>
</dbReference>
<dbReference type="SUPFAM" id="SSF56112">
    <property type="entry name" value="Protein kinase-like (PK-like)"/>
    <property type="match status" value="1"/>
</dbReference>
<dbReference type="EC" id="2.7.11.1" evidence="3"/>
<dbReference type="Pfam" id="PF00560">
    <property type="entry name" value="LRR_1"/>
    <property type="match status" value="2"/>
</dbReference>
<evidence type="ECO:0000256" key="1">
    <source>
        <dbReference type="ARBA" id="ARBA00004479"/>
    </source>
</evidence>
<comment type="subcellular location">
    <subcellularLocation>
        <location evidence="1">Membrane</location>
        <topology evidence="1">Single-pass type I membrane protein</topology>
    </subcellularLocation>
</comment>
<keyword evidence="7" id="KW-0808">Transferase</keyword>
<evidence type="ECO:0000256" key="11">
    <source>
        <dbReference type="ARBA" id="ARBA00022741"/>
    </source>
</evidence>
<dbReference type="SMART" id="SM00220">
    <property type="entry name" value="S_TKc"/>
    <property type="match status" value="1"/>
</dbReference>
<evidence type="ECO:0000256" key="3">
    <source>
        <dbReference type="ARBA" id="ARBA00012513"/>
    </source>
</evidence>
<dbReference type="GO" id="GO:0005524">
    <property type="term" value="F:ATP binding"/>
    <property type="evidence" value="ECO:0007669"/>
    <property type="project" value="UniProtKB-UniRule"/>
</dbReference>
<dbReference type="PROSITE" id="PS50011">
    <property type="entry name" value="PROTEIN_KINASE_DOM"/>
    <property type="match status" value="1"/>
</dbReference>
<keyword evidence="8 21" id="KW-0812">Transmembrane</keyword>
<keyword evidence="13 20" id="KW-0067">ATP-binding</keyword>
<evidence type="ECO:0000256" key="2">
    <source>
        <dbReference type="ARBA" id="ARBA00009592"/>
    </source>
</evidence>
<dbReference type="Gene3D" id="3.30.200.20">
    <property type="entry name" value="Phosphorylase Kinase, domain 1"/>
    <property type="match status" value="1"/>
</dbReference>
<keyword evidence="16" id="KW-0675">Receptor</keyword>
<keyword evidence="6" id="KW-0433">Leucine-rich repeat</keyword>
<dbReference type="InterPro" id="IPR017441">
    <property type="entry name" value="Protein_kinase_ATP_BS"/>
</dbReference>
<comment type="similarity">
    <text evidence="2">Belongs to the RLP family.</text>
</comment>
<organism evidence="23 24">
    <name type="scientific">Acer negundo</name>
    <name type="common">Box elder</name>
    <dbReference type="NCBI Taxonomy" id="4023"/>
    <lineage>
        <taxon>Eukaryota</taxon>
        <taxon>Viridiplantae</taxon>
        <taxon>Streptophyta</taxon>
        <taxon>Embryophyta</taxon>
        <taxon>Tracheophyta</taxon>
        <taxon>Spermatophyta</taxon>
        <taxon>Magnoliopsida</taxon>
        <taxon>eudicotyledons</taxon>
        <taxon>Gunneridae</taxon>
        <taxon>Pentapetalae</taxon>
        <taxon>rosids</taxon>
        <taxon>malvids</taxon>
        <taxon>Sapindales</taxon>
        <taxon>Sapindaceae</taxon>
        <taxon>Hippocastanoideae</taxon>
        <taxon>Acereae</taxon>
        <taxon>Acer</taxon>
    </lineage>
</organism>
<evidence type="ECO:0000256" key="7">
    <source>
        <dbReference type="ARBA" id="ARBA00022679"/>
    </source>
</evidence>
<dbReference type="PANTHER" id="PTHR48006:SF66">
    <property type="entry name" value="PROTEIN KINASE DOMAIN-CONTAINING PROTEIN"/>
    <property type="match status" value="1"/>
</dbReference>
<dbReference type="InterPro" id="IPR001245">
    <property type="entry name" value="Ser-Thr/Tyr_kinase_cat_dom"/>
</dbReference>
<keyword evidence="4" id="KW-0723">Serine/threonine-protein kinase</keyword>
<dbReference type="GO" id="GO:0004674">
    <property type="term" value="F:protein serine/threonine kinase activity"/>
    <property type="evidence" value="ECO:0007669"/>
    <property type="project" value="UniProtKB-KW"/>
</dbReference>
<dbReference type="FunFam" id="3.80.10.10:FF:000041">
    <property type="entry name" value="LRR receptor-like serine/threonine-protein kinase ERECTA"/>
    <property type="match status" value="2"/>
</dbReference>
<protein>
    <recommendedName>
        <fullName evidence="3">non-specific serine/threonine protein kinase</fullName>
        <ecNumber evidence="3">2.7.11.1</ecNumber>
    </recommendedName>
</protein>
<dbReference type="InterPro" id="IPR021720">
    <property type="entry name" value="Malectin_dom"/>
</dbReference>
<keyword evidence="12" id="KW-0418">Kinase</keyword>
<evidence type="ECO:0000256" key="10">
    <source>
        <dbReference type="ARBA" id="ARBA00022737"/>
    </source>
</evidence>
<dbReference type="Pfam" id="PF07714">
    <property type="entry name" value="PK_Tyr_Ser-Thr"/>
    <property type="match status" value="1"/>
</dbReference>
<dbReference type="EMBL" id="JAJSOW010000002">
    <property type="protein sequence ID" value="KAI9198426.1"/>
    <property type="molecule type" value="Genomic_DNA"/>
</dbReference>
<reference evidence="23 24" key="1">
    <citation type="journal article" date="2022" name="Plant J.">
        <title>Strategies of tolerance reflected in two North American maple genomes.</title>
        <authorList>
            <person name="McEvoy S.L."/>
            <person name="Sezen U.U."/>
            <person name="Trouern-Trend A."/>
            <person name="McMahon S.M."/>
            <person name="Schaberg P.G."/>
            <person name="Yang J."/>
            <person name="Wegrzyn J.L."/>
            <person name="Swenson N.G."/>
        </authorList>
    </citation>
    <scope>NUCLEOTIDE SEQUENCE [LARGE SCALE GENOMIC DNA]</scope>
    <source>
        <strain evidence="23">91603</strain>
    </source>
</reference>
<keyword evidence="11 20" id="KW-0547">Nucleotide-binding</keyword>
<feature type="binding site" evidence="20">
    <location>
        <position position="687"/>
    </location>
    <ligand>
        <name>ATP</name>
        <dbReference type="ChEBI" id="CHEBI:30616"/>
    </ligand>
</feature>
<dbReference type="InterPro" id="IPR001611">
    <property type="entry name" value="Leu-rich_rpt"/>
</dbReference>
<keyword evidence="15 21" id="KW-0472">Membrane</keyword>
<keyword evidence="5" id="KW-0597">Phosphoprotein</keyword>
<comment type="caution">
    <text evidence="23">The sequence shown here is derived from an EMBL/GenBank/DDBJ whole genome shotgun (WGS) entry which is preliminary data.</text>
</comment>
<evidence type="ECO:0000313" key="23">
    <source>
        <dbReference type="EMBL" id="KAI9198426.1"/>
    </source>
</evidence>
<dbReference type="Gene3D" id="2.60.120.430">
    <property type="entry name" value="Galactose-binding lectin"/>
    <property type="match status" value="1"/>
</dbReference>
<evidence type="ECO:0000313" key="24">
    <source>
        <dbReference type="Proteomes" id="UP001064489"/>
    </source>
</evidence>
<dbReference type="PROSITE" id="PS00108">
    <property type="entry name" value="PROTEIN_KINASE_ST"/>
    <property type="match status" value="1"/>
</dbReference>
<evidence type="ECO:0000256" key="6">
    <source>
        <dbReference type="ARBA" id="ARBA00022614"/>
    </source>
</evidence>
<gene>
    <name evidence="23" type="ORF">LWI28_015643</name>
</gene>
<dbReference type="Gene3D" id="3.80.10.10">
    <property type="entry name" value="Ribonuclease Inhibitor"/>
    <property type="match status" value="3"/>
</dbReference>
<evidence type="ECO:0000256" key="21">
    <source>
        <dbReference type="SAM" id="Phobius"/>
    </source>
</evidence>
<keyword evidence="14 21" id="KW-1133">Transmembrane helix</keyword>
<accession>A0AAD5P4D6</accession>
<keyword evidence="24" id="KW-1185">Reference proteome</keyword>
<dbReference type="GO" id="GO:0016020">
    <property type="term" value="C:membrane"/>
    <property type="evidence" value="ECO:0007669"/>
    <property type="project" value="UniProtKB-SubCell"/>
</dbReference>
<dbReference type="AlphaFoldDB" id="A0AAD5P4D6"/>
<dbReference type="FunFam" id="2.60.120.430:FF:000004">
    <property type="entry name" value="Putative leucine-rich repeat receptor-like serine/threonine-protein kinase"/>
    <property type="match status" value="1"/>
</dbReference>
<evidence type="ECO:0000256" key="4">
    <source>
        <dbReference type="ARBA" id="ARBA00022527"/>
    </source>
</evidence>
<evidence type="ECO:0000256" key="16">
    <source>
        <dbReference type="ARBA" id="ARBA00023170"/>
    </source>
</evidence>
<comment type="catalytic activity">
    <reaction evidence="19">
        <text>L-seryl-[protein] + ATP = O-phospho-L-seryl-[protein] + ADP + H(+)</text>
        <dbReference type="Rhea" id="RHEA:17989"/>
        <dbReference type="Rhea" id="RHEA-COMP:9863"/>
        <dbReference type="Rhea" id="RHEA-COMP:11604"/>
        <dbReference type="ChEBI" id="CHEBI:15378"/>
        <dbReference type="ChEBI" id="CHEBI:29999"/>
        <dbReference type="ChEBI" id="CHEBI:30616"/>
        <dbReference type="ChEBI" id="CHEBI:83421"/>
        <dbReference type="ChEBI" id="CHEBI:456216"/>
        <dbReference type="EC" id="2.7.11.1"/>
    </reaction>
</comment>
<evidence type="ECO:0000256" key="18">
    <source>
        <dbReference type="ARBA" id="ARBA00047899"/>
    </source>
</evidence>
<dbReference type="InterPro" id="IPR051824">
    <property type="entry name" value="LRR_Rcpt-Like_S/T_Kinase"/>
</dbReference>
<dbReference type="SUPFAM" id="SSF52058">
    <property type="entry name" value="L domain-like"/>
    <property type="match status" value="1"/>
</dbReference>
<name>A0AAD5P4D6_ACENE</name>
<evidence type="ECO:0000256" key="14">
    <source>
        <dbReference type="ARBA" id="ARBA00022989"/>
    </source>
</evidence>
<evidence type="ECO:0000256" key="15">
    <source>
        <dbReference type="ARBA" id="ARBA00023136"/>
    </source>
</evidence>
<evidence type="ECO:0000256" key="19">
    <source>
        <dbReference type="ARBA" id="ARBA00048679"/>
    </source>
</evidence>